<dbReference type="Pfam" id="PF00005">
    <property type="entry name" value="ABC_tran"/>
    <property type="match status" value="1"/>
</dbReference>
<keyword evidence="3 5" id="KW-0067">ATP-binding</keyword>
<dbReference type="GO" id="GO:0098796">
    <property type="term" value="C:membrane protein complex"/>
    <property type="evidence" value="ECO:0007669"/>
    <property type="project" value="UniProtKB-ARBA"/>
</dbReference>
<keyword evidence="1" id="KW-0813">Transport</keyword>
<dbReference type="InterPro" id="IPR003593">
    <property type="entry name" value="AAA+_ATPase"/>
</dbReference>
<keyword evidence="2" id="KW-0547">Nucleotide-binding</keyword>
<dbReference type="PANTHER" id="PTHR24220:SF685">
    <property type="entry name" value="ABC TRANSPORTER RELATED"/>
    <property type="match status" value="1"/>
</dbReference>
<dbReference type="InterPro" id="IPR027417">
    <property type="entry name" value="P-loop_NTPase"/>
</dbReference>
<evidence type="ECO:0000256" key="3">
    <source>
        <dbReference type="ARBA" id="ARBA00022840"/>
    </source>
</evidence>
<dbReference type="GO" id="GO:0022857">
    <property type="term" value="F:transmembrane transporter activity"/>
    <property type="evidence" value="ECO:0007669"/>
    <property type="project" value="TreeGrafter"/>
</dbReference>
<dbReference type="GO" id="GO:0005886">
    <property type="term" value="C:plasma membrane"/>
    <property type="evidence" value="ECO:0007669"/>
    <property type="project" value="TreeGrafter"/>
</dbReference>
<dbReference type="EMBL" id="SGXD01000005">
    <property type="protein sequence ID" value="RZS80040.1"/>
    <property type="molecule type" value="Genomic_DNA"/>
</dbReference>
<keyword evidence="6" id="KW-1185">Reference proteome</keyword>
<proteinExistence type="predicted"/>
<dbReference type="InterPro" id="IPR017911">
    <property type="entry name" value="MacB-like_ATP-bd"/>
</dbReference>
<dbReference type="PROSITE" id="PS50893">
    <property type="entry name" value="ABC_TRANSPORTER_2"/>
    <property type="match status" value="1"/>
</dbReference>
<protein>
    <submittedName>
        <fullName evidence="5">Putative ABC transport system ATP-binding protein</fullName>
    </submittedName>
</protein>
<dbReference type="InterPro" id="IPR015854">
    <property type="entry name" value="ABC_transpr_LolD-like"/>
</dbReference>
<dbReference type="InterPro" id="IPR017871">
    <property type="entry name" value="ABC_transporter-like_CS"/>
</dbReference>
<dbReference type="CDD" id="cd03255">
    <property type="entry name" value="ABC_MJ0796_LolCDE_FtsE"/>
    <property type="match status" value="1"/>
</dbReference>
<dbReference type="SUPFAM" id="SSF52540">
    <property type="entry name" value="P-loop containing nucleoside triphosphate hydrolases"/>
    <property type="match status" value="1"/>
</dbReference>
<evidence type="ECO:0000256" key="1">
    <source>
        <dbReference type="ARBA" id="ARBA00022448"/>
    </source>
</evidence>
<reference evidence="5 6" key="1">
    <citation type="submission" date="2019-02" db="EMBL/GenBank/DDBJ databases">
        <title>Genomic Encyclopedia of Type Strains, Phase IV (KMG-IV): sequencing the most valuable type-strain genomes for metagenomic binning, comparative biology and taxonomic classification.</title>
        <authorList>
            <person name="Goeker M."/>
        </authorList>
    </citation>
    <scope>NUCLEOTIDE SEQUENCE [LARGE SCALE GENOMIC DNA]</scope>
    <source>
        <strain evidence="5 6">DSM 45622</strain>
    </source>
</reference>
<name>A0A4Q7NB47_9ACTN</name>
<dbReference type="AlphaFoldDB" id="A0A4Q7NB47"/>
<evidence type="ECO:0000313" key="5">
    <source>
        <dbReference type="EMBL" id="RZS80040.1"/>
    </source>
</evidence>
<organism evidence="5 6">
    <name type="scientific">Motilibacter rhizosphaerae</name>
    <dbReference type="NCBI Taxonomy" id="598652"/>
    <lineage>
        <taxon>Bacteria</taxon>
        <taxon>Bacillati</taxon>
        <taxon>Actinomycetota</taxon>
        <taxon>Actinomycetes</taxon>
        <taxon>Motilibacterales</taxon>
        <taxon>Motilibacteraceae</taxon>
        <taxon>Motilibacter</taxon>
    </lineage>
</organism>
<dbReference type="FunFam" id="3.40.50.300:FF:000032">
    <property type="entry name" value="Export ABC transporter ATP-binding protein"/>
    <property type="match status" value="1"/>
</dbReference>
<sequence>MRTRLRPQPVVPATSAVMTVPPQRRPAVVLTDVTRVHPGGVRALDGVSLVVERGSFLAVMGPSGSGKSTLMHCAAGLDVPTSGSVEVDGVAVQRLDETARAVLRRERVGFVFQSYHLLPSLSVRDNITLPLRLGGRTVDPAWLDELVERVGLSHRLDSRPGELSGGQQQRAALARALVTRPAVVFADEPTGALDSTTAQQVLRLLRELVDDLHQTVVMVTHDAGAAAQAHETVVMRDGRIVGAVA</sequence>
<feature type="domain" description="ABC transporter" evidence="4">
    <location>
        <begin position="28"/>
        <end position="244"/>
    </location>
</feature>
<dbReference type="SMART" id="SM00382">
    <property type="entry name" value="AAA"/>
    <property type="match status" value="1"/>
</dbReference>
<dbReference type="GO" id="GO:0005524">
    <property type="term" value="F:ATP binding"/>
    <property type="evidence" value="ECO:0007669"/>
    <property type="project" value="UniProtKB-KW"/>
</dbReference>
<evidence type="ECO:0000313" key="6">
    <source>
        <dbReference type="Proteomes" id="UP000293638"/>
    </source>
</evidence>
<dbReference type="PROSITE" id="PS00211">
    <property type="entry name" value="ABC_TRANSPORTER_1"/>
    <property type="match status" value="1"/>
</dbReference>
<dbReference type="Proteomes" id="UP000293638">
    <property type="component" value="Unassembled WGS sequence"/>
</dbReference>
<evidence type="ECO:0000256" key="2">
    <source>
        <dbReference type="ARBA" id="ARBA00022741"/>
    </source>
</evidence>
<dbReference type="GO" id="GO:0016887">
    <property type="term" value="F:ATP hydrolysis activity"/>
    <property type="evidence" value="ECO:0007669"/>
    <property type="project" value="InterPro"/>
</dbReference>
<gene>
    <name evidence="5" type="ORF">EV189_3519</name>
</gene>
<dbReference type="PANTHER" id="PTHR24220">
    <property type="entry name" value="IMPORT ATP-BINDING PROTEIN"/>
    <property type="match status" value="1"/>
</dbReference>
<comment type="caution">
    <text evidence="5">The sequence shown here is derived from an EMBL/GenBank/DDBJ whole genome shotgun (WGS) entry which is preliminary data.</text>
</comment>
<evidence type="ECO:0000259" key="4">
    <source>
        <dbReference type="PROSITE" id="PS50893"/>
    </source>
</evidence>
<dbReference type="Gene3D" id="3.40.50.300">
    <property type="entry name" value="P-loop containing nucleotide triphosphate hydrolases"/>
    <property type="match status" value="1"/>
</dbReference>
<accession>A0A4Q7NB47</accession>
<dbReference type="InterPro" id="IPR003439">
    <property type="entry name" value="ABC_transporter-like_ATP-bd"/>
</dbReference>